<evidence type="ECO:0000313" key="1">
    <source>
        <dbReference type="EMBL" id="SEK46436.1"/>
    </source>
</evidence>
<dbReference type="STRING" id="426702.SAMN04488099_1033"/>
<name>A0A1H7H7R3_9LACT</name>
<accession>A0A1H7H7R3</accession>
<evidence type="ECO:0000313" key="2">
    <source>
        <dbReference type="Proteomes" id="UP000199081"/>
    </source>
</evidence>
<dbReference type="SUPFAM" id="SSF140566">
    <property type="entry name" value="FlgN-like"/>
    <property type="match status" value="1"/>
</dbReference>
<organism evidence="1 2">
    <name type="scientific">Alkalibacterium pelagium</name>
    <dbReference type="NCBI Taxonomy" id="426702"/>
    <lineage>
        <taxon>Bacteria</taxon>
        <taxon>Bacillati</taxon>
        <taxon>Bacillota</taxon>
        <taxon>Bacilli</taxon>
        <taxon>Lactobacillales</taxon>
        <taxon>Carnobacteriaceae</taxon>
        <taxon>Alkalibacterium</taxon>
    </lineage>
</organism>
<keyword evidence="2" id="KW-1185">Reference proteome</keyword>
<dbReference type="InterPro" id="IPR036679">
    <property type="entry name" value="FlgN-like_sf"/>
</dbReference>
<gene>
    <name evidence="1" type="ORF">SAMN04488099_1033</name>
</gene>
<dbReference type="OrthoDB" id="2168425at2"/>
<dbReference type="AlphaFoldDB" id="A0A1H7H7R3"/>
<dbReference type="RefSeq" id="WP_091479054.1">
    <property type="nucleotide sequence ID" value="NZ_BJYC01000021.1"/>
</dbReference>
<dbReference type="Gene3D" id="1.20.58.300">
    <property type="entry name" value="FlgN-like"/>
    <property type="match status" value="1"/>
</dbReference>
<sequence length="121" mass="13963">MSKTEEVLTYLSQLKEVLEREKSVLIENDAEKLPGIIQEKEDLMITLSKFSEDDVEVDKLSVLSREVKALQETNLMLTEQSIRYTETMLEHIKKAAKQNNTYSKKGTFDDTKKSTLFDQSL</sequence>
<protein>
    <submittedName>
        <fullName evidence="1">FlgN protein</fullName>
    </submittedName>
</protein>
<reference evidence="2" key="1">
    <citation type="submission" date="2016-10" db="EMBL/GenBank/DDBJ databases">
        <authorList>
            <person name="Varghese N."/>
            <person name="Submissions S."/>
        </authorList>
    </citation>
    <scope>NUCLEOTIDE SEQUENCE [LARGE SCALE GENOMIC DNA]</scope>
    <source>
        <strain evidence="2">DSM 19183</strain>
    </source>
</reference>
<dbReference type="EMBL" id="FNZU01000003">
    <property type="protein sequence ID" value="SEK46436.1"/>
    <property type="molecule type" value="Genomic_DNA"/>
</dbReference>
<dbReference type="GO" id="GO:0044780">
    <property type="term" value="P:bacterial-type flagellum assembly"/>
    <property type="evidence" value="ECO:0007669"/>
    <property type="project" value="InterPro"/>
</dbReference>
<dbReference type="Proteomes" id="UP000199081">
    <property type="component" value="Unassembled WGS sequence"/>
</dbReference>
<proteinExistence type="predicted"/>